<feature type="repeat" description="ARM" evidence="5">
    <location>
        <begin position="165"/>
        <end position="207"/>
    </location>
</feature>
<feature type="repeat" description="ARM" evidence="5">
    <location>
        <begin position="394"/>
        <end position="436"/>
    </location>
</feature>
<dbReference type="AlphaFoldDB" id="A0A8H7ZRC4"/>
<evidence type="ECO:0000256" key="1">
    <source>
        <dbReference type="ARBA" id="ARBA00010394"/>
    </source>
</evidence>
<evidence type="ECO:0000256" key="6">
    <source>
        <dbReference type="SAM" id="MobiDB-lite"/>
    </source>
</evidence>
<dbReference type="InterPro" id="IPR000225">
    <property type="entry name" value="Armadillo"/>
</dbReference>
<name>A0A8H7ZRC4_9FUNG</name>
<dbReference type="GO" id="GO:0005634">
    <property type="term" value="C:nucleus"/>
    <property type="evidence" value="ECO:0007669"/>
    <property type="project" value="UniProtKB-ARBA"/>
</dbReference>
<dbReference type="SUPFAM" id="SSF48371">
    <property type="entry name" value="ARM repeat"/>
    <property type="match status" value="1"/>
</dbReference>
<feature type="repeat" description="ARM" evidence="5">
    <location>
        <begin position="249"/>
        <end position="278"/>
    </location>
</feature>
<dbReference type="InterPro" id="IPR032413">
    <property type="entry name" value="Arm_3"/>
</dbReference>
<dbReference type="OrthoDB" id="29145at2759"/>
<evidence type="ECO:0000256" key="3">
    <source>
        <dbReference type="ARBA" id="ARBA00022737"/>
    </source>
</evidence>
<evidence type="ECO:0000256" key="2">
    <source>
        <dbReference type="ARBA" id="ARBA00022448"/>
    </source>
</evidence>
<organism evidence="7 8">
    <name type="scientific">Olpidium bornovanus</name>
    <dbReference type="NCBI Taxonomy" id="278681"/>
    <lineage>
        <taxon>Eukaryota</taxon>
        <taxon>Fungi</taxon>
        <taxon>Fungi incertae sedis</taxon>
        <taxon>Olpidiomycota</taxon>
        <taxon>Olpidiomycotina</taxon>
        <taxon>Olpidiomycetes</taxon>
        <taxon>Olpidiales</taxon>
        <taxon>Olpidiaceae</taxon>
        <taxon>Olpidium</taxon>
    </lineage>
</organism>
<dbReference type="InterPro" id="IPR016024">
    <property type="entry name" value="ARM-type_fold"/>
</dbReference>
<evidence type="ECO:0000256" key="5">
    <source>
        <dbReference type="PROSITE-ProRule" id="PRU00259"/>
    </source>
</evidence>
<dbReference type="EMBL" id="JAEFCI010009430">
    <property type="protein sequence ID" value="KAG5457815.1"/>
    <property type="molecule type" value="Genomic_DNA"/>
</dbReference>
<protein>
    <submittedName>
        <fullName evidence="7">Armadillo-type protein</fullName>
    </submittedName>
</protein>
<evidence type="ECO:0000256" key="4">
    <source>
        <dbReference type="ARBA" id="ARBA00022927"/>
    </source>
</evidence>
<comment type="similarity">
    <text evidence="1">Belongs to the importin alpha family.</text>
</comment>
<keyword evidence="2" id="KW-0813">Transport</keyword>
<dbReference type="FunFam" id="1.25.10.10:FF:000021">
    <property type="entry name" value="Importin subunit alpha"/>
    <property type="match status" value="1"/>
</dbReference>
<dbReference type="Pfam" id="PF16186">
    <property type="entry name" value="Arm_3"/>
    <property type="match status" value="1"/>
</dbReference>
<dbReference type="PROSITE" id="PS50176">
    <property type="entry name" value="ARM_REPEAT"/>
    <property type="match status" value="4"/>
</dbReference>
<feature type="region of interest" description="Disordered" evidence="6">
    <location>
        <begin position="1"/>
        <end position="26"/>
    </location>
</feature>
<feature type="repeat" description="ARM" evidence="5">
    <location>
        <begin position="207"/>
        <end position="249"/>
    </location>
</feature>
<proteinExistence type="inferred from homology"/>
<dbReference type="SMART" id="SM00185">
    <property type="entry name" value="ARM"/>
    <property type="match status" value="8"/>
</dbReference>
<dbReference type="InterPro" id="IPR011989">
    <property type="entry name" value="ARM-like"/>
</dbReference>
<keyword evidence="3" id="KW-0677">Repeat</keyword>
<reference evidence="7 8" key="1">
    <citation type="journal article" name="Sci. Rep.">
        <title>Genome-scale phylogenetic analyses confirm Olpidium as the closest living zoosporic fungus to the non-flagellated, terrestrial fungi.</title>
        <authorList>
            <person name="Chang Y."/>
            <person name="Rochon D."/>
            <person name="Sekimoto S."/>
            <person name="Wang Y."/>
            <person name="Chovatia M."/>
            <person name="Sandor L."/>
            <person name="Salamov A."/>
            <person name="Grigoriev I.V."/>
            <person name="Stajich J.E."/>
            <person name="Spatafora J.W."/>
        </authorList>
    </citation>
    <scope>NUCLEOTIDE SEQUENCE [LARGE SCALE GENOMIC DNA]</scope>
    <source>
        <strain evidence="7">S191</strain>
    </source>
</reference>
<keyword evidence="4" id="KW-0653">Protein transport</keyword>
<evidence type="ECO:0000313" key="7">
    <source>
        <dbReference type="EMBL" id="KAG5457815.1"/>
    </source>
</evidence>
<dbReference type="PANTHER" id="PTHR23316">
    <property type="entry name" value="IMPORTIN ALPHA"/>
    <property type="match status" value="1"/>
</dbReference>
<accession>A0A8H7ZRC4</accession>
<keyword evidence="8" id="KW-1185">Reference proteome</keyword>
<feature type="region of interest" description="Disordered" evidence="6">
    <location>
        <begin position="39"/>
        <end position="86"/>
    </location>
</feature>
<sequence>SVGARLAHNSRQIPRQPEEALRPGPSLQAVRLVSRVPFSLPPALPRPRRPTPRAASRPAAVYRSAWAPSGPPSEPGKPSAGTSSRRGKEVATAVRWSGANCSLLTLLIPVWCWLVAFAEISECLPEMVREIYSDDPDEQLQATTKFRKLLSKERNPPIQEVIAAGVVPRLVQFLRSPYSLVQFEAAWALTNIASGSSEQTQHVINEGAVPIFLELLGGDVLNIREQAVWALGNIAGDSPACRDIVLREGVLGPLLNLLNQPHLNPTMIRNATWTLSNLCRGRNPQPDWRTVSAALPTLAKLVHLDDIEILTDCCWALSYLSGGRNENVQAVVESGICGRLVDLLTWVKSRVSTRIHTGYQPGHPSTSVQTPALRTIGNIVTGDDGQTQAVINCGVLTSLLALLSSEKEGIRKEACWTISNITAGTSDQVQAVIEAGLTSPLINILSYADFKTRKEACWAISNATSGGLGRPEQIRYLVSQGAIKPLCDLLVCMDPKITQVALDALENILKVGEREKSASETTNAYALLIEEAGGAEKIHNLQLHARDDIYNKAFNIVEKYFSSDGEDHAHEGHAPGVDSATGTFAFRPETTVPAGGFQFGA</sequence>
<feature type="non-terminal residue" evidence="7">
    <location>
        <position position="1"/>
    </location>
</feature>
<comment type="caution">
    <text evidence="7">The sequence shown here is derived from an EMBL/GenBank/DDBJ whole genome shotgun (WGS) entry which is preliminary data.</text>
</comment>
<dbReference type="Pfam" id="PF00514">
    <property type="entry name" value="Arm"/>
    <property type="match status" value="6"/>
</dbReference>
<evidence type="ECO:0000313" key="8">
    <source>
        <dbReference type="Proteomes" id="UP000673691"/>
    </source>
</evidence>
<gene>
    <name evidence="7" type="ORF">BJ554DRAFT_2079</name>
</gene>
<dbReference type="Proteomes" id="UP000673691">
    <property type="component" value="Unassembled WGS sequence"/>
</dbReference>
<dbReference type="Gene3D" id="1.25.10.10">
    <property type="entry name" value="Leucine-rich Repeat Variant"/>
    <property type="match status" value="1"/>
</dbReference>
<dbReference type="GO" id="GO:0006606">
    <property type="term" value="P:protein import into nucleus"/>
    <property type="evidence" value="ECO:0007669"/>
    <property type="project" value="UniProtKB-ARBA"/>
</dbReference>